<protein>
    <recommendedName>
        <fullName evidence="4">Meiosis-specific kinetochore protein</fullName>
    </recommendedName>
</protein>
<feature type="compositionally biased region" description="Low complexity" evidence="1">
    <location>
        <begin position="122"/>
        <end position="132"/>
    </location>
</feature>
<sequence length="405" mass="44610">MDWMKLRSYSRKRQAQKNIHCGSPLPGVAASAAGDRRNAAAKGPQSRLDLHPKPRLESHGKRHNRNAITKALPKIHEISEVTEMNCISSDQRYSITVIPTFVFVLSMEVNKDINEMDTTAPKDSLNLNSTSKKSLRNSESTSGMTLPTGVSDFLLDCLDVDSLMDSSTESSDCTSHYSSPEIFRDEKVLKGTGDSPEGPCLGYRNSTLLDTSKATNIDKMPQLPNLSKILGGQDQRITRSSQQKLHSGLTNASVIVAGKQVHKILSTKELRSESLSSGPLLLPPKHKTQSSDRKSKPDIPCRNAAENIVAKQPDAKMEISSRSVKLRRNRAVLASTAFLQPENVEVNGLCLCNPPEICSIIKASPGFRPLKVLQHPLNKKELFFPPESSEDIITSSENWVCNNDR</sequence>
<keyword evidence="3" id="KW-1185">Reference proteome</keyword>
<evidence type="ECO:0000313" key="3">
    <source>
        <dbReference type="Proteomes" id="UP000826234"/>
    </source>
</evidence>
<dbReference type="EMBL" id="JAIPUX010000439">
    <property type="protein sequence ID" value="KAH0629766.1"/>
    <property type="molecule type" value="Genomic_DNA"/>
</dbReference>
<reference evidence="2 3" key="1">
    <citation type="journal article" date="2022" name="Gigascience">
        <title>A chromosome-level genome assembly and annotation of the desert horned lizard, Phrynosoma platyrhinos, provides insight into chromosomal rearrangements among reptiles.</title>
        <authorList>
            <person name="Koochekian N."/>
            <person name="Ascanio A."/>
            <person name="Farleigh K."/>
            <person name="Card D.C."/>
            <person name="Schield D.R."/>
            <person name="Castoe T.A."/>
            <person name="Jezkova T."/>
        </authorList>
    </citation>
    <scope>NUCLEOTIDE SEQUENCE [LARGE SCALE GENOMIC DNA]</scope>
    <source>
        <strain evidence="2">NK-2021</strain>
    </source>
</reference>
<feature type="region of interest" description="Disordered" evidence="1">
    <location>
        <begin position="117"/>
        <end position="143"/>
    </location>
</feature>
<dbReference type="PANTHER" id="PTHR38006">
    <property type="entry name" value="MEIOSIS-SPECIFIC KINETOCHORE PROTEIN"/>
    <property type="match status" value="1"/>
</dbReference>
<accession>A0ABQ7TK58</accession>
<organism evidence="2 3">
    <name type="scientific">Phrynosoma platyrhinos</name>
    <name type="common">Desert horned lizard</name>
    <dbReference type="NCBI Taxonomy" id="52577"/>
    <lineage>
        <taxon>Eukaryota</taxon>
        <taxon>Metazoa</taxon>
        <taxon>Chordata</taxon>
        <taxon>Craniata</taxon>
        <taxon>Vertebrata</taxon>
        <taxon>Euteleostomi</taxon>
        <taxon>Lepidosauria</taxon>
        <taxon>Squamata</taxon>
        <taxon>Bifurcata</taxon>
        <taxon>Unidentata</taxon>
        <taxon>Episquamata</taxon>
        <taxon>Toxicofera</taxon>
        <taxon>Iguania</taxon>
        <taxon>Phrynosomatidae</taxon>
        <taxon>Phrynosomatinae</taxon>
        <taxon>Phrynosoma</taxon>
    </lineage>
</organism>
<dbReference type="InterPro" id="IPR034545">
    <property type="entry name" value="Meikin"/>
</dbReference>
<evidence type="ECO:0008006" key="4">
    <source>
        <dbReference type="Google" id="ProtNLM"/>
    </source>
</evidence>
<evidence type="ECO:0000256" key="1">
    <source>
        <dbReference type="SAM" id="MobiDB-lite"/>
    </source>
</evidence>
<name>A0ABQ7TK58_PHRPL</name>
<feature type="compositionally biased region" description="Basic and acidic residues" evidence="1">
    <location>
        <begin position="289"/>
        <end position="299"/>
    </location>
</feature>
<dbReference type="Proteomes" id="UP000826234">
    <property type="component" value="Unassembled WGS sequence"/>
</dbReference>
<gene>
    <name evidence="2" type="ORF">JD844_012116</name>
</gene>
<feature type="compositionally biased region" description="Basic and acidic residues" evidence="1">
    <location>
        <begin position="48"/>
        <end position="59"/>
    </location>
</feature>
<comment type="caution">
    <text evidence="2">The sequence shown here is derived from an EMBL/GenBank/DDBJ whole genome shotgun (WGS) entry which is preliminary data.</text>
</comment>
<dbReference type="PANTHER" id="PTHR38006:SF1">
    <property type="entry name" value="MEIOSIS-SPECIFIC KINETOCHORE PROTEIN"/>
    <property type="match status" value="1"/>
</dbReference>
<evidence type="ECO:0000313" key="2">
    <source>
        <dbReference type="EMBL" id="KAH0629766.1"/>
    </source>
</evidence>
<feature type="region of interest" description="Disordered" evidence="1">
    <location>
        <begin position="14"/>
        <end position="65"/>
    </location>
</feature>
<proteinExistence type="predicted"/>
<feature type="region of interest" description="Disordered" evidence="1">
    <location>
        <begin position="275"/>
        <end position="300"/>
    </location>
</feature>